<evidence type="ECO:0000313" key="1">
    <source>
        <dbReference type="EMBL" id="JAI02791.1"/>
    </source>
</evidence>
<organism evidence="1">
    <name type="scientific">Anguilla anguilla</name>
    <name type="common">European freshwater eel</name>
    <name type="synonym">Muraena anguilla</name>
    <dbReference type="NCBI Taxonomy" id="7936"/>
    <lineage>
        <taxon>Eukaryota</taxon>
        <taxon>Metazoa</taxon>
        <taxon>Chordata</taxon>
        <taxon>Craniata</taxon>
        <taxon>Vertebrata</taxon>
        <taxon>Euteleostomi</taxon>
        <taxon>Actinopterygii</taxon>
        <taxon>Neopterygii</taxon>
        <taxon>Teleostei</taxon>
        <taxon>Anguilliformes</taxon>
        <taxon>Anguillidae</taxon>
        <taxon>Anguilla</taxon>
    </lineage>
</organism>
<accession>A0A0E9XLV3</accession>
<reference evidence="1" key="2">
    <citation type="journal article" date="2015" name="Fish Shellfish Immunol.">
        <title>Early steps in the European eel (Anguilla anguilla)-Vibrio vulnificus interaction in the gills: Role of the RtxA13 toxin.</title>
        <authorList>
            <person name="Callol A."/>
            <person name="Pajuelo D."/>
            <person name="Ebbesson L."/>
            <person name="Teles M."/>
            <person name="MacKenzie S."/>
            <person name="Amaro C."/>
        </authorList>
    </citation>
    <scope>NUCLEOTIDE SEQUENCE</scope>
</reference>
<sequence>MVLQQLFEASLWPAATWFRKTDTQSFLFLCNSQQLTPRPSMTFQLVPPTQFGKQ</sequence>
<dbReference type="EMBL" id="GBXM01005787">
    <property type="protein sequence ID" value="JAI02791.1"/>
    <property type="molecule type" value="Transcribed_RNA"/>
</dbReference>
<proteinExistence type="predicted"/>
<name>A0A0E9XLV3_ANGAN</name>
<dbReference type="AlphaFoldDB" id="A0A0E9XLV3"/>
<reference evidence="1" key="1">
    <citation type="submission" date="2014-11" db="EMBL/GenBank/DDBJ databases">
        <authorList>
            <person name="Amaro Gonzalez C."/>
        </authorList>
    </citation>
    <scope>NUCLEOTIDE SEQUENCE</scope>
</reference>
<protein>
    <submittedName>
        <fullName evidence="1">Uncharacterized protein</fullName>
    </submittedName>
</protein>